<dbReference type="AlphaFoldDB" id="A0A084VDX7"/>
<gene>
    <name evidence="2" type="ORF">ZHAS_00003239</name>
</gene>
<dbReference type="EMBL" id="KE524732">
    <property type="protein sequence ID" value="KFB36171.1"/>
    <property type="molecule type" value="Genomic_DNA"/>
</dbReference>
<keyword evidence="4" id="KW-1185">Reference proteome</keyword>
<evidence type="ECO:0000313" key="3">
    <source>
        <dbReference type="EnsemblMetazoa" id="ASIC003239-PA"/>
    </source>
</evidence>
<evidence type="ECO:0000313" key="2">
    <source>
        <dbReference type="EMBL" id="KFB36171.1"/>
    </source>
</evidence>
<evidence type="ECO:0000313" key="4">
    <source>
        <dbReference type="Proteomes" id="UP000030765"/>
    </source>
</evidence>
<dbReference type="Proteomes" id="UP000030765">
    <property type="component" value="Unassembled WGS sequence"/>
</dbReference>
<dbReference type="EMBL" id="ATLV01011900">
    <property type="status" value="NOT_ANNOTATED_CDS"/>
    <property type="molecule type" value="Genomic_DNA"/>
</dbReference>
<sequence>MKGLYGRASDKLLPLPGLPPPHPWANDLLRTQLPFEGLVGSFSFTPSPPDPRLPKVNGSKGTEQNDGKKLILLRWFANTHESGCMVEAFKYTSATKENTAE</sequence>
<organism evidence="2">
    <name type="scientific">Anopheles sinensis</name>
    <name type="common">Mosquito</name>
    <dbReference type="NCBI Taxonomy" id="74873"/>
    <lineage>
        <taxon>Eukaryota</taxon>
        <taxon>Metazoa</taxon>
        <taxon>Ecdysozoa</taxon>
        <taxon>Arthropoda</taxon>
        <taxon>Hexapoda</taxon>
        <taxon>Insecta</taxon>
        <taxon>Pterygota</taxon>
        <taxon>Neoptera</taxon>
        <taxon>Endopterygota</taxon>
        <taxon>Diptera</taxon>
        <taxon>Nematocera</taxon>
        <taxon>Culicoidea</taxon>
        <taxon>Culicidae</taxon>
        <taxon>Anophelinae</taxon>
        <taxon>Anopheles</taxon>
    </lineage>
</organism>
<name>A0A084VDX7_ANOSI</name>
<protein>
    <submittedName>
        <fullName evidence="2 3">Uncharacterized protein</fullName>
    </submittedName>
</protein>
<feature type="region of interest" description="Disordered" evidence="1">
    <location>
        <begin position="1"/>
        <end position="21"/>
    </location>
</feature>
<dbReference type="EnsemblMetazoa" id="ASIC003239-RA">
    <property type="protein sequence ID" value="ASIC003239-PA"/>
    <property type="gene ID" value="ASIC003239"/>
</dbReference>
<reference evidence="3" key="2">
    <citation type="submission" date="2020-05" db="UniProtKB">
        <authorList>
            <consortium name="EnsemblMetazoa"/>
        </authorList>
    </citation>
    <scope>IDENTIFICATION</scope>
</reference>
<feature type="region of interest" description="Disordered" evidence="1">
    <location>
        <begin position="41"/>
        <end position="64"/>
    </location>
</feature>
<accession>A0A084VDX7</accession>
<dbReference type="VEuPathDB" id="VectorBase:ASIC003239"/>
<proteinExistence type="predicted"/>
<evidence type="ECO:0000256" key="1">
    <source>
        <dbReference type="SAM" id="MobiDB-lite"/>
    </source>
</evidence>
<reference evidence="2 4" key="1">
    <citation type="journal article" date="2014" name="BMC Genomics">
        <title>Genome sequence of Anopheles sinensis provides insight into genetics basis of mosquito competence for malaria parasites.</title>
        <authorList>
            <person name="Zhou D."/>
            <person name="Zhang D."/>
            <person name="Ding G."/>
            <person name="Shi L."/>
            <person name="Hou Q."/>
            <person name="Ye Y."/>
            <person name="Xu Y."/>
            <person name="Zhou H."/>
            <person name="Xiong C."/>
            <person name="Li S."/>
            <person name="Yu J."/>
            <person name="Hong S."/>
            <person name="Yu X."/>
            <person name="Zou P."/>
            <person name="Chen C."/>
            <person name="Chang X."/>
            <person name="Wang W."/>
            <person name="Lv Y."/>
            <person name="Sun Y."/>
            <person name="Ma L."/>
            <person name="Shen B."/>
            <person name="Zhu C."/>
        </authorList>
    </citation>
    <scope>NUCLEOTIDE SEQUENCE [LARGE SCALE GENOMIC DNA]</scope>
</reference>